<dbReference type="EMBL" id="DQAY01000134">
    <property type="protein sequence ID" value="HCO25712.1"/>
    <property type="molecule type" value="Genomic_DNA"/>
</dbReference>
<reference evidence="1 2" key="1">
    <citation type="journal article" date="2018" name="Nat. Biotechnol.">
        <title>A standardized bacterial taxonomy based on genome phylogeny substantially revises the tree of life.</title>
        <authorList>
            <person name="Parks D.H."/>
            <person name="Chuvochina M."/>
            <person name="Waite D.W."/>
            <person name="Rinke C."/>
            <person name="Skarshewski A."/>
            <person name="Chaumeil P.A."/>
            <person name="Hugenholtz P."/>
        </authorList>
    </citation>
    <scope>NUCLEOTIDE SEQUENCE [LARGE SCALE GENOMIC DNA]</scope>
    <source>
        <strain evidence="1">UBA9375</strain>
    </source>
</reference>
<sequence length="70" mass="8114">MNRFSPFVLVCCFPMVIDVSGRSSQDLTDPLMTTAGTWKLVCFRVVSRGSWFLDQGRKQKRYSQVKHKEL</sequence>
<organism evidence="1 2">
    <name type="scientific">Gimesia maris</name>
    <dbReference type="NCBI Taxonomy" id="122"/>
    <lineage>
        <taxon>Bacteria</taxon>
        <taxon>Pseudomonadati</taxon>
        <taxon>Planctomycetota</taxon>
        <taxon>Planctomycetia</taxon>
        <taxon>Planctomycetales</taxon>
        <taxon>Planctomycetaceae</taxon>
        <taxon>Gimesia</taxon>
    </lineage>
</organism>
<dbReference type="Proteomes" id="UP000263642">
    <property type="component" value="Unassembled WGS sequence"/>
</dbReference>
<proteinExistence type="predicted"/>
<comment type="caution">
    <text evidence="1">The sequence shown here is derived from an EMBL/GenBank/DDBJ whole genome shotgun (WGS) entry which is preliminary data.</text>
</comment>
<evidence type="ECO:0000313" key="1">
    <source>
        <dbReference type="EMBL" id="HCO25712.1"/>
    </source>
</evidence>
<gene>
    <name evidence="1" type="ORF">DIT97_22815</name>
</gene>
<name>A0A3D3RC99_9PLAN</name>
<dbReference type="AlphaFoldDB" id="A0A3D3RC99"/>
<protein>
    <submittedName>
        <fullName evidence="1">Uncharacterized protein</fullName>
    </submittedName>
</protein>
<evidence type="ECO:0000313" key="2">
    <source>
        <dbReference type="Proteomes" id="UP000263642"/>
    </source>
</evidence>
<accession>A0A3D3RC99</accession>